<dbReference type="GO" id="GO:0016705">
    <property type="term" value="F:oxidoreductase activity, acting on paired donors, with incorporation or reduction of molecular oxygen"/>
    <property type="evidence" value="ECO:0007669"/>
    <property type="project" value="InterPro"/>
</dbReference>
<dbReference type="InterPro" id="IPR001128">
    <property type="entry name" value="Cyt_P450"/>
</dbReference>
<dbReference type="Gene3D" id="1.10.630.10">
    <property type="entry name" value="Cytochrome P450"/>
    <property type="match status" value="1"/>
</dbReference>
<comment type="pathway">
    <text evidence="3">Secondary metabolite biosynthesis.</text>
</comment>
<keyword evidence="11 14" id="KW-0503">Monooxygenase</keyword>
<evidence type="ECO:0000256" key="11">
    <source>
        <dbReference type="ARBA" id="ARBA00023033"/>
    </source>
</evidence>
<comment type="cofactor">
    <cofactor evidence="1 13">
        <name>heme</name>
        <dbReference type="ChEBI" id="CHEBI:30413"/>
    </cofactor>
</comment>
<protein>
    <recommendedName>
        <fullName evidence="17">Cytochrome P450</fullName>
    </recommendedName>
</protein>
<comment type="similarity">
    <text evidence="4 14">Belongs to the cytochrome P450 family.</text>
</comment>
<keyword evidence="16" id="KW-1185">Reference proteome</keyword>
<dbReference type="InterPro" id="IPR017972">
    <property type="entry name" value="Cyt_P450_CS"/>
</dbReference>
<keyword evidence="8" id="KW-1133">Transmembrane helix</keyword>
<dbReference type="EMBL" id="RWJN01000234">
    <property type="protein sequence ID" value="TCD64488.1"/>
    <property type="molecule type" value="Genomic_DNA"/>
</dbReference>
<dbReference type="AlphaFoldDB" id="A0A4R0RL22"/>
<proteinExistence type="inferred from homology"/>
<reference evidence="15 16" key="1">
    <citation type="submission" date="2018-11" db="EMBL/GenBank/DDBJ databases">
        <title>Genome assembly of Steccherinum ochraceum LE-BIN_3174, the white-rot fungus of the Steccherinaceae family (The Residual Polyporoid clade, Polyporales, Basidiomycota).</title>
        <authorList>
            <person name="Fedorova T.V."/>
            <person name="Glazunova O.A."/>
            <person name="Landesman E.O."/>
            <person name="Moiseenko K.V."/>
            <person name="Psurtseva N.V."/>
            <person name="Savinova O.S."/>
            <person name="Shakhova N.V."/>
            <person name="Tyazhelova T.V."/>
            <person name="Vasina D.V."/>
        </authorList>
    </citation>
    <scope>NUCLEOTIDE SEQUENCE [LARGE SCALE GENOMIC DNA]</scope>
    <source>
        <strain evidence="15 16">LE-BIN_3174</strain>
    </source>
</reference>
<evidence type="ECO:0000256" key="4">
    <source>
        <dbReference type="ARBA" id="ARBA00010617"/>
    </source>
</evidence>
<keyword evidence="10 13" id="KW-0408">Iron</keyword>
<feature type="binding site" description="axial binding residue" evidence="13">
    <location>
        <position position="444"/>
    </location>
    <ligand>
        <name>heme</name>
        <dbReference type="ChEBI" id="CHEBI:30413"/>
    </ligand>
    <ligandPart>
        <name>Fe</name>
        <dbReference type="ChEBI" id="CHEBI:18248"/>
    </ligandPart>
</feature>
<evidence type="ECO:0000313" key="16">
    <source>
        <dbReference type="Proteomes" id="UP000292702"/>
    </source>
</evidence>
<keyword evidence="12" id="KW-0472">Membrane</keyword>
<dbReference type="GO" id="GO:0016020">
    <property type="term" value="C:membrane"/>
    <property type="evidence" value="ECO:0007669"/>
    <property type="project" value="UniProtKB-SubCell"/>
</dbReference>
<dbReference type="PANTHER" id="PTHR46300">
    <property type="entry name" value="P450, PUTATIVE (EUROFUNG)-RELATED-RELATED"/>
    <property type="match status" value="1"/>
</dbReference>
<dbReference type="GO" id="GO:0020037">
    <property type="term" value="F:heme binding"/>
    <property type="evidence" value="ECO:0007669"/>
    <property type="project" value="InterPro"/>
</dbReference>
<keyword evidence="6" id="KW-0812">Transmembrane</keyword>
<evidence type="ECO:0000256" key="10">
    <source>
        <dbReference type="ARBA" id="ARBA00023004"/>
    </source>
</evidence>
<evidence type="ECO:0000256" key="5">
    <source>
        <dbReference type="ARBA" id="ARBA00022617"/>
    </source>
</evidence>
<evidence type="ECO:0000256" key="2">
    <source>
        <dbReference type="ARBA" id="ARBA00004167"/>
    </source>
</evidence>
<evidence type="ECO:0000256" key="13">
    <source>
        <dbReference type="PIRSR" id="PIRSR602401-1"/>
    </source>
</evidence>
<dbReference type="CDD" id="cd11065">
    <property type="entry name" value="CYP64-like"/>
    <property type="match status" value="1"/>
</dbReference>
<evidence type="ECO:0000256" key="8">
    <source>
        <dbReference type="ARBA" id="ARBA00022989"/>
    </source>
</evidence>
<dbReference type="PRINTS" id="PR00463">
    <property type="entry name" value="EP450I"/>
</dbReference>
<evidence type="ECO:0000256" key="14">
    <source>
        <dbReference type="RuleBase" id="RU000461"/>
    </source>
</evidence>
<dbReference type="PROSITE" id="PS00086">
    <property type="entry name" value="CYTOCHROME_P450"/>
    <property type="match status" value="1"/>
</dbReference>
<gene>
    <name evidence="15" type="ORF">EIP91_004049</name>
</gene>
<organism evidence="15 16">
    <name type="scientific">Steccherinum ochraceum</name>
    <dbReference type="NCBI Taxonomy" id="92696"/>
    <lineage>
        <taxon>Eukaryota</taxon>
        <taxon>Fungi</taxon>
        <taxon>Dikarya</taxon>
        <taxon>Basidiomycota</taxon>
        <taxon>Agaricomycotina</taxon>
        <taxon>Agaricomycetes</taxon>
        <taxon>Polyporales</taxon>
        <taxon>Steccherinaceae</taxon>
        <taxon>Steccherinum</taxon>
    </lineage>
</organism>
<evidence type="ECO:0000256" key="3">
    <source>
        <dbReference type="ARBA" id="ARBA00005179"/>
    </source>
</evidence>
<dbReference type="SUPFAM" id="SSF48264">
    <property type="entry name" value="Cytochrome P450"/>
    <property type="match status" value="1"/>
</dbReference>
<keyword evidence="9 14" id="KW-0560">Oxidoreductase</keyword>
<name>A0A4R0RL22_9APHY</name>
<keyword evidence="7 13" id="KW-0479">Metal-binding</keyword>
<dbReference type="PANTHER" id="PTHR46300:SF7">
    <property type="entry name" value="P450, PUTATIVE (EUROFUNG)-RELATED"/>
    <property type="match status" value="1"/>
</dbReference>
<sequence length="523" mass="58570">MDSLLFTLVFVALATTYIIATRSWKRQPLPPGPKPLPLIGNVLDMPTVRPWEKYLEWSRTYSSDVIYVYLPTQPVVILSSVQSAIDLLEKKSQTFSSRVRYVVAEMMTWDFNLATMSYAARWRAHRQMFHRHFQQSAVDKYRGIQVQYTRAFLSWILESPPEDTRKCIRRMVSSIIFSVSYGGHLSGVDDEYVLAAQVAMEGISKAAIPGAYLVDYFPILRHIPSWVPGTSAKKLAEYYFPFVSIMRDKSYDQVKVELADGKATPSVAQELIEQVRAEYGGTSEEAYYDEIAKNVAGVAYAGGADTTTSVAESFTIAMAMFPAVQKKAQEELDRVIGAERRLPDHEDIEHLPYVRAVAMEALRWLPAFPFGIPHVSTADDTYNGYFIPEGTMVIANAWAMLHNPDDFPDPEVFNPDRFIGPDGNINPAVRDPATIIFGFGRRICPGRFFSNNTLSLFIASTLQVFNIYPNTDESGKPVVFKPELVGGVVAQPKEVPCHMKPRSEFALRLIQEAAAASGLPATF</sequence>
<evidence type="ECO:0000256" key="7">
    <source>
        <dbReference type="ARBA" id="ARBA00022723"/>
    </source>
</evidence>
<dbReference type="STRING" id="92696.A0A4R0RL22"/>
<comment type="caution">
    <text evidence="15">The sequence shown here is derived from an EMBL/GenBank/DDBJ whole genome shotgun (WGS) entry which is preliminary data.</text>
</comment>
<evidence type="ECO:0000256" key="6">
    <source>
        <dbReference type="ARBA" id="ARBA00022692"/>
    </source>
</evidence>
<keyword evidence="5 13" id="KW-0349">Heme</keyword>
<dbReference type="GO" id="GO:0004497">
    <property type="term" value="F:monooxygenase activity"/>
    <property type="evidence" value="ECO:0007669"/>
    <property type="project" value="UniProtKB-KW"/>
</dbReference>
<accession>A0A4R0RL22</accession>
<dbReference type="OrthoDB" id="3934656at2759"/>
<evidence type="ECO:0000256" key="12">
    <source>
        <dbReference type="ARBA" id="ARBA00023136"/>
    </source>
</evidence>
<dbReference type="InterPro" id="IPR050364">
    <property type="entry name" value="Cytochrome_P450_fung"/>
</dbReference>
<comment type="subcellular location">
    <subcellularLocation>
        <location evidence="2">Membrane</location>
        <topology evidence="2">Single-pass membrane protein</topology>
    </subcellularLocation>
</comment>
<evidence type="ECO:0000256" key="9">
    <source>
        <dbReference type="ARBA" id="ARBA00023002"/>
    </source>
</evidence>
<evidence type="ECO:0008006" key="17">
    <source>
        <dbReference type="Google" id="ProtNLM"/>
    </source>
</evidence>
<evidence type="ECO:0000313" key="15">
    <source>
        <dbReference type="EMBL" id="TCD64488.1"/>
    </source>
</evidence>
<evidence type="ECO:0000256" key="1">
    <source>
        <dbReference type="ARBA" id="ARBA00001971"/>
    </source>
</evidence>
<dbReference type="Pfam" id="PF00067">
    <property type="entry name" value="p450"/>
    <property type="match status" value="1"/>
</dbReference>
<dbReference type="GO" id="GO:0005506">
    <property type="term" value="F:iron ion binding"/>
    <property type="evidence" value="ECO:0007669"/>
    <property type="project" value="InterPro"/>
</dbReference>
<dbReference type="InterPro" id="IPR036396">
    <property type="entry name" value="Cyt_P450_sf"/>
</dbReference>
<dbReference type="InterPro" id="IPR002401">
    <property type="entry name" value="Cyt_P450_E_grp-I"/>
</dbReference>
<dbReference type="Proteomes" id="UP000292702">
    <property type="component" value="Unassembled WGS sequence"/>
</dbReference>